<dbReference type="EMBL" id="CM056814">
    <property type="protein sequence ID" value="KAJ8627768.1"/>
    <property type="molecule type" value="Genomic_DNA"/>
</dbReference>
<accession>A0ACC2L314</accession>
<dbReference type="Proteomes" id="UP001234297">
    <property type="component" value="Chromosome 6"/>
</dbReference>
<name>A0ACC2L314_PERAE</name>
<comment type="caution">
    <text evidence="1">The sequence shown here is derived from an EMBL/GenBank/DDBJ whole genome shotgun (WGS) entry which is preliminary data.</text>
</comment>
<evidence type="ECO:0000313" key="1">
    <source>
        <dbReference type="EMBL" id="KAJ8627768.1"/>
    </source>
</evidence>
<sequence length="288" mass="32616">MKWGFGDDDLSSVSVRTKSILCELYVEDETRVMLKMKIELTVETRNPKPEMMIPICYAGDRERGSDLEIWGFEEVVAGVGDERWERNVACSSTKRWEGERRESHLLEVVKDIEAPISFHYSLLRCSQNQSPQFLVFTSTFGLFIGDNGDGNSGSDDENCQILPLQRRMLKTGEVGLTCKQRRDASPLLVLQQETRKTAFSSSGLLLPRRHEGSSAPSSGLGQLSSAMWSPAEKTRTQISPLFHCDLRQWLAKVCGVFFPDDEDRDPTQEKSKTMEKPSHKEWKADTCV</sequence>
<organism evidence="1 2">
    <name type="scientific">Persea americana</name>
    <name type="common">Avocado</name>
    <dbReference type="NCBI Taxonomy" id="3435"/>
    <lineage>
        <taxon>Eukaryota</taxon>
        <taxon>Viridiplantae</taxon>
        <taxon>Streptophyta</taxon>
        <taxon>Embryophyta</taxon>
        <taxon>Tracheophyta</taxon>
        <taxon>Spermatophyta</taxon>
        <taxon>Magnoliopsida</taxon>
        <taxon>Magnoliidae</taxon>
        <taxon>Laurales</taxon>
        <taxon>Lauraceae</taxon>
        <taxon>Persea</taxon>
    </lineage>
</organism>
<proteinExistence type="predicted"/>
<keyword evidence="2" id="KW-1185">Reference proteome</keyword>
<reference evidence="1 2" key="1">
    <citation type="journal article" date="2022" name="Hortic Res">
        <title>A haplotype resolved chromosomal level avocado genome allows analysis of novel avocado genes.</title>
        <authorList>
            <person name="Nath O."/>
            <person name="Fletcher S.J."/>
            <person name="Hayward A."/>
            <person name="Shaw L.M."/>
            <person name="Masouleh A.K."/>
            <person name="Furtado A."/>
            <person name="Henry R.J."/>
            <person name="Mitter N."/>
        </authorList>
    </citation>
    <scope>NUCLEOTIDE SEQUENCE [LARGE SCALE GENOMIC DNA]</scope>
    <source>
        <strain evidence="2">cv. Hass</strain>
    </source>
</reference>
<protein>
    <submittedName>
        <fullName evidence="1">Uncharacterized protein</fullName>
    </submittedName>
</protein>
<evidence type="ECO:0000313" key="2">
    <source>
        <dbReference type="Proteomes" id="UP001234297"/>
    </source>
</evidence>
<gene>
    <name evidence="1" type="ORF">MRB53_021075</name>
</gene>